<dbReference type="EMBL" id="FPHK01000050">
    <property type="protein sequence ID" value="SFV60943.1"/>
    <property type="molecule type" value="Genomic_DNA"/>
</dbReference>
<accession>A0A1W1C5E1</accession>
<name>A0A1W1C5E1_9ZZZZ</name>
<proteinExistence type="predicted"/>
<reference evidence="1" key="1">
    <citation type="submission" date="2016-10" db="EMBL/GenBank/DDBJ databases">
        <authorList>
            <person name="de Groot N.N."/>
        </authorList>
    </citation>
    <scope>NUCLEOTIDE SEQUENCE</scope>
</reference>
<dbReference type="AlphaFoldDB" id="A0A1W1C5E1"/>
<dbReference type="SUPFAM" id="SSF52833">
    <property type="entry name" value="Thioredoxin-like"/>
    <property type="match status" value="1"/>
</dbReference>
<organism evidence="1">
    <name type="scientific">hydrothermal vent metagenome</name>
    <dbReference type="NCBI Taxonomy" id="652676"/>
    <lineage>
        <taxon>unclassified sequences</taxon>
        <taxon>metagenomes</taxon>
        <taxon>ecological metagenomes</taxon>
    </lineage>
</organism>
<dbReference type="InterPro" id="IPR036249">
    <property type="entry name" value="Thioredoxin-like_sf"/>
</dbReference>
<evidence type="ECO:0000313" key="1">
    <source>
        <dbReference type="EMBL" id="SFV60943.1"/>
    </source>
</evidence>
<sequence length="132" mass="15498">MKKLLFLLLLSISLFAYETDSWIHDYDKGLKLAQKEHKNIYLFIGADACKFCKIFKEKTLSQKSVMDRLHKEYILIYLSRDRHTIPKKFEKFGAPRHYFLDQNGKILFATFGVLEPAGFFTILDEAELNRGD</sequence>
<gene>
    <name evidence="1" type="ORF">MNB_SM-6-1572</name>
</gene>
<dbReference type="Pfam" id="PF13899">
    <property type="entry name" value="Thioredoxin_7"/>
    <property type="match status" value="1"/>
</dbReference>
<evidence type="ECO:0008006" key="2">
    <source>
        <dbReference type="Google" id="ProtNLM"/>
    </source>
</evidence>
<dbReference type="Gene3D" id="3.40.30.10">
    <property type="entry name" value="Glutaredoxin"/>
    <property type="match status" value="1"/>
</dbReference>
<protein>
    <recommendedName>
        <fullName evidence="2">Thioredoxin family protein</fullName>
    </recommendedName>
</protein>